<dbReference type="Proteomes" id="UP000825935">
    <property type="component" value="Chromosome 34"/>
</dbReference>
<dbReference type="AlphaFoldDB" id="A0A8T2QHI5"/>
<feature type="domain" description="VQ" evidence="1">
    <location>
        <begin position="69"/>
        <end position="90"/>
    </location>
</feature>
<dbReference type="InterPro" id="IPR008889">
    <property type="entry name" value="VQ"/>
</dbReference>
<dbReference type="InterPro" id="IPR039609">
    <property type="entry name" value="VQ_15/22"/>
</dbReference>
<comment type="caution">
    <text evidence="2">The sequence shown here is derived from an EMBL/GenBank/DDBJ whole genome shotgun (WGS) entry which is preliminary data.</text>
</comment>
<keyword evidence="3" id="KW-1185">Reference proteome</keyword>
<evidence type="ECO:0000259" key="1">
    <source>
        <dbReference type="Pfam" id="PF05678"/>
    </source>
</evidence>
<evidence type="ECO:0000313" key="3">
    <source>
        <dbReference type="Proteomes" id="UP000825935"/>
    </source>
</evidence>
<evidence type="ECO:0000313" key="2">
    <source>
        <dbReference type="EMBL" id="KAH7283622.1"/>
    </source>
</evidence>
<dbReference type="OrthoDB" id="780193at2759"/>
<gene>
    <name evidence="2" type="ORF">KP509_34G016300</name>
</gene>
<reference evidence="2" key="1">
    <citation type="submission" date="2021-08" db="EMBL/GenBank/DDBJ databases">
        <title>WGS assembly of Ceratopteris richardii.</title>
        <authorList>
            <person name="Marchant D.B."/>
            <person name="Chen G."/>
            <person name="Jenkins J."/>
            <person name="Shu S."/>
            <person name="Leebens-Mack J."/>
            <person name="Grimwood J."/>
            <person name="Schmutz J."/>
            <person name="Soltis P."/>
            <person name="Soltis D."/>
            <person name="Chen Z.-H."/>
        </authorList>
    </citation>
    <scope>NUCLEOTIDE SEQUENCE</scope>
    <source>
        <strain evidence="2">Whitten #5841</strain>
        <tissue evidence="2">Leaf</tissue>
    </source>
</reference>
<protein>
    <recommendedName>
        <fullName evidence="1">VQ domain-containing protein</fullName>
    </recommendedName>
</protein>
<dbReference type="PANTHER" id="PTHR33179">
    <property type="entry name" value="VQ MOTIF-CONTAINING PROTEIN"/>
    <property type="match status" value="1"/>
</dbReference>
<name>A0A8T2QHI5_CERRI</name>
<organism evidence="2 3">
    <name type="scientific">Ceratopteris richardii</name>
    <name type="common">Triangle waterfern</name>
    <dbReference type="NCBI Taxonomy" id="49495"/>
    <lineage>
        <taxon>Eukaryota</taxon>
        <taxon>Viridiplantae</taxon>
        <taxon>Streptophyta</taxon>
        <taxon>Embryophyta</taxon>
        <taxon>Tracheophyta</taxon>
        <taxon>Polypodiopsida</taxon>
        <taxon>Polypodiidae</taxon>
        <taxon>Polypodiales</taxon>
        <taxon>Pteridineae</taxon>
        <taxon>Pteridaceae</taxon>
        <taxon>Parkerioideae</taxon>
        <taxon>Ceratopteris</taxon>
    </lineage>
</organism>
<sequence>MERGGKEGLFSGNLWESQSRSAVSDARPYSEINSSLSFPGSSVKPLSSKVSMGILENRVNKKRSRASTRPPTAFLATDVSNFREMVQKLTVQNLTGVPRSSSSDSAHRTSLHRGGEQFTGFAEAWPTLDTSACFFRSMTNPLQASSFVGSNQGPFAPPPNVVAPFAKSSMYGEHKPMIVPSFLPRSAIPIFSLFPSDAQVNLVHQKLTSEHDMSALDKRLPSDFQHSAMDSFPSFDEFSEHSADVDYGRLA</sequence>
<accession>A0A8T2QHI5</accession>
<dbReference type="Pfam" id="PF05678">
    <property type="entry name" value="VQ"/>
    <property type="match status" value="1"/>
</dbReference>
<dbReference type="EMBL" id="CM035439">
    <property type="protein sequence ID" value="KAH7283622.1"/>
    <property type="molecule type" value="Genomic_DNA"/>
</dbReference>
<dbReference type="PANTHER" id="PTHR33179:SF83">
    <property type="entry name" value="VQ DOMAIN-CONTAINING PROTEIN"/>
    <property type="match status" value="1"/>
</dbReference>
<proteinExistence type="predicted"/>